<proteinExistence type="predicted"/>
<gene>
    <name evidence="2" type="ORF">G3480_07135</name>
</gene>
<dbReference type="InterPro" id="IPR041698">
    <property type="entry name" value="Methyltransf_25"/>
</dbReference>
<keyword evidence="2" id="KW-0489">Methyltransferase</keyword>
<reference evidence="2 3" key="2">
    <citation type="submission" date="2020-02" db="EMBL/GenBank/DDBJ databases">
        <title>Genome sequences of Thiorhodococcus mannitoliphagus and Thiorhodococcus minor, purple sulfur photosynthetic bacteria in the gammaproteobacterial family, Chromatiaceae.</title>
        <authorList>
            <person name="Aviles F.A."/>
            <person name="Meyer T.E."/>
            <person name="Kyndt J.A."/>
        </authorList>
    </citation>
    <scope>NUCLEOTIDE SEQUENCE [LARGE SCALE GENOMIC DNA]</scope>
    <source>
        <strain evidence="2 3">DSM 18266</strain>
    </source>
</reference>
<dbReference type="Proteomes" id="UP000471640">
    <property type="component" value="Unassembled WGS sequence"/>
</dbReference>
<dbReference type="InterPro" id="IPR029063">
    <property type="entry name" value="SAM-dependent_MTases_sf"/>
</dbReference>
<dbReference type="AlphaFoldDB" id="A0A6P1DRC8"/>
<keyword evidence="3" id="KW-1185">Reference proteome</keyword>
<dbReference type="RefSeq" id="WP_164653119.1">
    <property type="nucleotide sequence ID" value="NZ_JAAIJR010000021.1"/>
</dbReference>
<sequence length="197" mass="22726">MPKVDNEAFYLSSLQTHGETAEGVHWASTETQEVRFRVLCSMLPDNFSELSVVDAGCGFGDLYCYMDRQGYRPKHYLGLDVMQPMVEVARQRTDQEIRVCNILEEHLPEADVYLCSGAMNTLTREETRRFIEKCLEASRLGFVFNLLKGWNTSPIYNLYLPREIRRLGQELEVDYQIHEGYLAGDFTAAFWKTMAEA</sequence>
<dbReference type="Gene3D" id="3.40.50.150">
    <property type="entry name" value="Vaccinia Virus protein VP39"/>
    <property type="match status" value="1"/>
</dbReference>
<reference evidence="3" key="1">
    <citation type="journal article" date="2020" name="Microbiol. Resour. Announc.">
        <title>Draft Genome Sequences of Thiorhodococcus mannitoliphagus and Thiorhodococcus minor, Purple Sulfur Photosynthetic Bacteria in the Gammaproteobacterial Family Chromatiaceae.</title>
        <authorList>
            <person name="Aviles F.A."/>
            <person name="Meyer T.E."/>
            <person name="Kyndt J.A."/>
        </authorList>
    </citation>
    <scope>NUCLEOTIDE SEQUENCE [LARGE SCALE GENOMIC DNA]</scope>
    <source>
        <strain evidence="3">DSM 18266</strain>
    </source>
</reference>
<comment type="caution">
    <text evidence="2">The sequence shown here is derived from an EMBL/GenBank/DDBJ whole genome shotgun (WGS) entry which is preliminary data.</text>
</comment>
<dbReference type="Pfam" id="PF13649">
    <property type="entry name" value="Methyltransf_25"/>
    <property type="match status" value="1"/>
</dbReference>
<dbReference type="CDD" id="cd02440">
    <property type="entry name" value="AdoMet_MTases"/>
    <property type="match status" value="1"/>
</dbReference>
<feature type="domain" description="Methyltransferase" evidence="1">
    <location>
        <begin position="52"/>
        <end position="137"/>
    </location>
</feature>
<dbReference type="EMBL" id="JAAIJR010000021">
    <property type="protein sequence ID" value="NEX20090.1"/>
    <property type="molecule type" value="Genomic_DNA"/>
</dbReference>
<evidence type="ECO:0000313" key="3">
    <source>
        <dbReference type="Proteomes" id="UP000471640"/>
    </source>
</evidence>
<dbReference type="GO" id="GO:0008168">
    <property type="term" value="F:methyltransferase activity"/>
    <property type="evidence" value="ECO:0007669"/>
    <property type="project" value="UniProtKB-KW"/>
</dbReference>
<organism evidence="2 3">
    <name type="scientific">Thiorhodococcus mannitoliphagus</name>
    <dbReference type="NCBI Taxonomy" id="329406"/>
    <lineage>
        <taxon>Bacteria</taxon>
        <taxon>Pseudomonadati</taxon>
        <taxon>Pseudomonadota</taxon>
        <taxon>Gammaproteobacteria</taxon>
        <taxon>Chromatiales</taxon>
        <taxon>Chromatiaceae</taxon>
        <taxon>Thiorhodococcus</taxon>
    </lineage>
</organism>
<accession>A0A6P1DRC8</accession>
<evidence type="ECO:0000313" key="2">
    <source>
        <dbReference type="EMBL" id="NEX20090.1"/>
    </source>
</evidence>
<dbReference type="GO" id="GO:0032259">
    <property type="term" value="P:methylation"/>
    <property type="evidence" value="ECO:0007669"/>
    <property type="project" value="UniProtKB-KW"/>
</dbReference>
<evidence type="ECO:0000259" key="1">
    <source>
        <dbReference type="Pfam" id="PF13649"/>
    </source>
</evidence>
<protein>
    <submittedName>
        <fullName evidence="2">Class I SAM-dependent methyltransferase</fullName>
    </submittedName>
</protein>
<name>A0A6P1DRC8_9GAMM</name>
<keyword evidence="2" id="KW-0808">Transferase</keyword>
<dbReference type="SUPFAM" id="SSF53335">
    <property type="entry name" value="S-adenosyl-L-methionine-dependent methyltransferases"/>
    <property type="match status" value="1"/>
</dbReference>